<reference evidence="1 2" key="1">
    <citation type="submission" date="2017-12" db="EMBL/GenBank/DDBJ databases">
        <title>Comparative genomics of Botrytis spp.</title>
        <authorList>
            <person name="Valero-Jimenez C.A."/>
            <person name="Tapia P."/>
            <person name="Veloso J."/>
            <person name="Silva-Moreno E."/>
            <person name="Staats M."/>
            <person name="Valdes J.H."/>
            <person name="Van Kan J.A.L."/>
        </authorList>
    </citation>
    <scope>NUCLEOTIDE SEQUENCE [LARGE SCALE GENOMIC DNA]</scope>
    <source>
        <strain evidence="1 2">MUCL3349</strain>
    </source>
</reference>
<gene>
    <name evidence="1" type="ORF">BPOR_0001g00030</name>
</gene>
<evidence type="ECO:0000313" key="1">
    <source>
        <dbReference type="EMBL" id="TGO92518.1"/>
    </source>
</evidence>
<keyword evidence="2" id="KW-1185">Reference proteome</keyword>
<name>A0A4Z1L6Z4_9HELO</name>
<sequence length="117" mass="12893">MRPAQELSIGMDWNNWSFDAGIDNALESIQQVLWQNSHPVTSSETLSMNTTGLCGNACGPQRQVAVDDLENPITLPPEVVQSFDVNGTLGQSSCDLYGQCWMWNWDISDGDKGPRFG</sequence>
<comment type="caution">
    <text evidence="1">The sequence shown here is derived from an EMBL/GenBank/DDBJ whole genome shotgun (WGS) entry which is preliminary data.</text>
</comment>
<dbReference type="STRING" id="87229.A0A4Z1L6Z4"/>
<dbReference type="Proteomes" id="UP000297280">
    <property type="component" value="Unassembled WGS sequence"/>
</dbReference>
<evidence type="ECO:0000313" key="2">
    <source>
        <dbReference type="Proteomes" id="UP000297280"/>
    </source>
</evidence>
<dbReference type="AlphaFoldDB" id="A0A4Z1L6Z4"/>
<organism evidence="1 2">
    <name type="scientific">Botrytis porri</name>
    <dbReference type="NCBI Taxonomy" id="87229"/>
    <lineage>
        <taxon>Eukaryota</taxon>
        <taxon>Fungi</taxon>
        <taxon>Dikarya</taxon>
        <taxon>Ascomycota</taxon>
        <taxon>Pezizomycotina</taxon>
        <taxon>Leotiomycetes</taxon>
        <taxon>Helotiales</taxon>
        <taxon>Sclerotiniaceae</taxon>
        <taxon>Botrytis</taxon>
    </lineage>
</organism>
<protein>
    <submittedName>
        <fullName evidence="1">Uncharacterized protein</fullName>
    </submittedName>
</protein>
<proteinExistence type="predicted"/>
<accession>A0A4Z1L6Z4</accession>
<dbReference type="EMBL" id="PQXO01000001">
    <property type="protein sequence ID" value="TGO92518.1"/>
    <property type="molecule type" value="Genomic_DNA"/>
</dbReference>